<gene>
    <name evidence="1" type="ORF">SCLTRI_LOCUS7181</name>
</gene>
<evidence type="ECO:0000313" key="1">
    <source>
        <dbReference type="EMBL" id="CAD6447388.1"/>
    </source>
</evidence>
<dbReference type="EMBL" id="CAJHIA010000026">
    <property type="protein sequence ID" value="CAD6447388.1"/>
    <property type="molecule type" value="Genomic_DNA"/>
</dbReference>
<reference evidence="1" key="1">
    <citation type="submission" date="2020-10" db="EMBL/GenBank/DDBJ databases">
        <authorList>
            <person name="Kusch S."/>
        </authorList>
    </citation>
    <scope>NUCLEOTIDE SEQUENCE</scope>
    <source>
        <strain evidence="1">SwB9</strain>
    </source>
</reference>
<dbReference type="Proteomes" id="UP000624404">
    <property type="component" value="Unassembled WGS sequence"/>
</dbReference>
<dbReference type="AlphaFoldDB" id="A0A8H2VYZ3"/>
<sequence>MATTGAKQEKRAADPTALIGIENQKDTALERQMNAEGEDAEICVAIGDKRVALAEAKSNWDIAERKGADTISLKRSRRGTPGFLKYVDISSNLNHTFLTIL</sequence>
<name>A0A8H2VYZ3_9HELO</name>
<proteinExistence type="predicted"/>
<protein>
    <submittedName>
        <fullName evidence="1">A23eb2fe-fd64-4186-9394-8e73a75781b4-CDS</fullName>
    </submittedName>
</protein>
<accession>A0A8H2VYZ3</accession>
<organism evidence="1 2">
    <name type="scientific">Sclerotinia trifoliorum</name>
    <dbReference type="NCBI Taxonomy" id="28548"/>
    <lineage>
        <taxon>Eukaryota</taxon>
        <taxon>Fungi</taxon>
        <taxon>Dikarya</taxon>
        <taxon>Ascomycota</taxon>
        <taxon>Pezizomycotina</taxon>
        <taxon>Leotiomycetes</taxon>
        <taxon>Helotiales</taxon>
        <taxon>Sclerotiniaceae</taxon>
        <taxon>Sclerotinia</taxon>
    </lineage>
</organism>
<evidence type="ECO:0000313" key="2">
    <source>
        <dbReference type="Proteomes" id="UP000624404"/>
    </source>
</evidence>
<comment type="caution">
    <text evidence="1">The sequence shown here is derived from an EMBL/GenBank/DDBJ whole genome shotgun (WGS) entry which is preliminary data.</text>
</comment>
<keyword evidence="2" id="KW-1185">Reference proteome</keyword>